<keyword evidence="2" id="KW-1185">Reference proteome</keyword>
<accession>A0A4C1W024</accession>
<dbReference type="PANTHER" id="PTHR46114:SF1">
    <property type="entry name" value="ZAD DOMAIN-CONTAINING PROTEIN"/>
    <property type="match status" value="1"/>
</dbReference>
<evidence type="ECO:0000313" key="1">
    <source>
        <dbReference type="EMBL" id="GBP43437.1"/>
    </source>
</evidence>
<gene>
    <name evidence="1" type="ORF">EVAR_16011_1</name>
</gene>
<protein>
    <submittedName>
        <fullName evidence="1">Uncharacterized protein</fullName>
    </submittedName>
</protein>
<sequence length="209" mass="23468">MKQFVKKLDETSEAFGYLRKFFPKLSEAKVKTGVFVGPQIKQIFADEKFSTLLNRSQKASWNSFKAVVSWFLGYNKAEYYKKLVEDMRKNFKAMGCRVSLKVHTLHDCESSPFGSPRRPSEDWSVFKSFVNEEVTISKTKVLSDLQVIGSIINNNLLSLPFAPKGGPVSTGIETCIGIEIDTGTARGGETGIDIEKKTVIETKEKNRPI</sequence>
<evidence type="ECO:0000313" key="2">
    <source>
        <dbReference type="Proteomes" id="UP000299102"/>
    </source>
</evidence>
<dbReference type="AlphaFoldDB" id="A0A4C1W024"/>
<name>A0A4C1W024_EUMVA</name>
<dbReference type="EMBL" id="BGZK01000436">
    <property type="protein sequence ID" value="GBP43437.1"/>
    <property type="molecule type" value="Genomic_DNA"/>
</dbReference>
<reference evidence="1 2" key="1">
    <citation type="journal article" date="2019" name="Commun. Biol.">
        <title>The bagworm genome reveals a unique fibroin gene that provides high tensile strength.</title>
        <authorList>
            <person name="Kono N."/>
            <person name="Nakamura H."/>
            <person name="Ohtoshi R."/>
            <person name="Tomita M."/>
            <person name="Numata K."/>
            <person name="Arakawa K."/>
        </authorList>
    </citation>
    <scope>NUCLEOTIDE SEQUENCE [LARGE SCALE GENOMIC DNA]</scope>
</reference>
<proteinExistence type="predicted"/>
<dbReference type="Proteomes" id="UP000299102">
    <property type="component" value="Unassembled WGS sequence"/>
</dbReference>
<dbReference type="PANTHER" id="PTHR46114">
    <property type="entry name" value="APPLE DOMAIN-CONTAINING PROTEIN"/>
    <property type="match status" value="1"/>
</dbReference>
<organism evidence="1 2">
    <name type="scientific">Eumeta variegata</name>
    <name type="common">Bagworm moth</name>
    <name type="synonym">Eumeta japonica</name>
    <dbReference type="NCBI Taxonomy" id="151549"/>
    <lineage>
        <taxon>Eukaryota</taxon>
        <taxon>Metazoa</taxon>
        <taxon>Ecdysozoa</taxon>
        <taxon>Arthropoda</taxon>
        <taxon>Hexapoda</taxon>
        <taxon>Insecta</taxon>
        <taxon>Pterygota</taxon>
        <taxon>Neoptera</taxon>
        <taxon>Endopterygota</taxon>
        <taxon>Lepidoptera</taxon>
        <taxon>Glossata</taxon>
        <taxon>Ditrysia</taxon>
        <taxon>Tineoidea</taxon>
        <taxon>Psychidae</taxon>
        <taxon>Oiketicinae</taxon>
        <taxon>Eumeta</taxon>
    </lineage>
</organism>
<comment type="caution">
    <text evidence="1">The sequence shown here is derived from an EMBL/GenBank/DDBJ whole genome shotgun (WGS) entry which is preliminary data.</text>
</comment>
<dbReference type="OrthoDB" id="8063408at2759"/>